<keyword evidence="3" id="KW-1185">Reference proteome</keyword>
<dbReference type="GeneID" id="24425613"/>
<dbReference type="RefSeq" id="XP_012649575.1">
    <property type="nucleotide sequence ID" value="XM_012794121.1"/>
</dbReference>
<reference evidence="2 3" key="1">
    <citation type="journal article" date="2012" name="Nucleic Acids Res.">
        <title>Sequencing of the smallest Apicomplexan genome from the human pathogen Babesia microti.</title>
        <authorList>
            <person name="Cornillot E."/>
            <person name="Hadj-Kaddour K."/>
            <person name="Dassouli A."/>
            <person name="Noel B."/>
            <person name="Ranwez V."/>
            <person name="Vacherie B."/>
            <person name="Augagneur Y."/>
            <person name="Bres V."/>
            <person name="Duclos A."/>
            <person name="Randazzo S."/>
            <person name="Carcy B."/>
            <person name="Debierre-Grockiego F."/>
            <person name="Delbecq S."/>
            <person name="Moubri-Menage K."/>
            <person name="Shams-Eldin H."/>
            <person name="Usmani-Brown S."/>
            <person name="Bringaud F."/>
            <person name="Wincker P."/>
            <person name="Vivares C.P."/>
            <person name="Schwarz R.T."/>
            <person name="Schetters T.P."/>
            <person name="Krause P.J."/>
            <person name="Gorenflot A."/>
            <person name="Berry V."/>
            <person name="Barbe V."/>
            <person name="Ben Mamoun C."/>
        </authorList>
    </citation>
    <scope>NUCLEOTIDE SEQUENCE [LARGE SCALE GENOMIC DNA]</scope>
    <source>
        <strain evidence="2 3">RI</strain>
    </source>
</reference>
<dbReference type="AlphaFoldDB" id="A0A0K3APH2"/>
<dbReference type="Proteomes" id="UP000002899">
    <property type="component" value="Chromosome III"/>
</dbReference>
<name>A0A0K3APH2_BABMR</name>
<evidence type="ECO:0000256" key="1">
    <source>
        <dbReference type="SAM" id="SignalP"/>
    </source>
</evidence>
<protein>
    <submittedName>
        <fullName evidence="2">BMN2 family</fullName>
    </submittedName>
</protein>
<feature type="signal peptide" evidence="1">
    <location>
        <begin position="1"/>
        <end position="25"/>
    </location>
</feature>
<accession>A0A0K3APH2</accession>
<dbReference type="EMBL" id="LN871598">
    <property type="protein sequence ID" value="CTQ41564.1"/>
    <property type="molecule type" value="Genomic_DNA"/>
</dbReference>
<reference evidence="2 3" key="3">
    <citation type="journal article" date="2016" name="Sci. Rep.">
        <title>Genome-wide diversity and gene expression profiling of Babesia microti isolates identify polymorphic genes that mediate host-pathogen interactions.</title>
        <authorList>
            <person name="Silva J.C."/>
            <person name="Cornillot E."/>
            <person name="McCracken C."/>
            <person name="Usmani-Brown S."/>
            <person name="Dwivedi A."/>
            <person name="Ifeonu O.O."/>
            <person name="Crabtree J."/>
            <person name="Gotia H.T."/>
            <person name="Virji A.Z."/>
            <person name="Reynes C."/>
            <person name="Colinge J."/>
            <person name="Kumar V."/>
            <person name="Lawres L."/>
            <person name="Pazzi J.E."/>
            <person name="Pablo J.V."/>
            <person name="Hung C."/>
            <person name="Brancato J."/>
            <person name="Kumari P."/>
            <person name="Orvis J."/>
            <person name="Tretina K."/>
            <person name="Chibucos M."/>
            <person name="Ott S."/>
            <person name="Sadzewicz L."/>
            <person name="Sengamalay N."/>
            <person name="Shetty A.C."/>
            <person name="Su Q."/>
            <person name="Tallon L."/>
            <person name="Fraser C.M."/>
            <person name="Frutos R."/>
            <person name="Molina D.M."/>
            <person name="Krause P.J."/>
            <person name="Ben Mamoun C."/>
        </authorList>
    </citation>
    <scope>NUCLEOTIDE SEQUENCE [LARGE SCALE GENOMIC DNA]</scope>
    <source>
        <strain evidence="2 3">RI</strain>
    </source>
</reference>
<feature type="chain" id="PRO_5005494086" evidence="1">
    <location>
        <begin position="26"/>
        <end position="228"/>
    </location>
</feature>
<sequence length="228" mass="26827">MIKFNIDKIILISLILLLNGTVVYCVDTNGGSLRESQPVPTKSSIGNTIRNRYNDNVISARFYLDYYGPDKFSKREIAYYVMMADGIKLKHPNKIDKIKFSNYTIEFDDDAKLPIGDIIIIYIYICKHYNPVLIQFCVYIKGSLCHYFYSLNNDKNKWSNHKIKYDNIFKEYTDKNGTIYYKYSGHQDSYIIDEYQSEDETLARIHCNEEKCAKVDTIERNNLEIYLK</sequence>
<organism evidence="2 3">
    <name type="scientific">Babesia microti (strain RI)</name>
    <dbReference type="NCBI Taxonomy" id="1133968"/>
    <lineage>
        <taxon>Eukaryota</taxon>
        <taxon>Sar</taxon>
        <taxon>Alveolata</taxon>
        <taxon>Apicomplexa</taxon>
        <taxon>Aconoidasida</taxon>
        <taxon>Piroplasmida</taxon>
        <taxon>Babesiidae</taxon>
        <taxon>Babesia</taxon>
    </lineage>
</organism>
<reference evidence="2 3" key="2">
    <citation type="journal article" date="2013" name="PLoS ONE">
        <title>Whole genome mapping and re-organization of the nuclear and mitochondrial genomes of Babesia microti isolates.</title>
        <authorList>
            <person name="Cornillot E."/>
            <person name="Dassouli A."/>
            <person name="Garg A."/>
            <person name="Pachikara N."/>
            <person name="Randazzo S."/>
            <person name="Depoix D."/>
            <person name="Carcy B."/>
            <person name="Delbecq S."/>
            <person name="Frutos R."/>
            <person name="Silva J.C."/>
            <person name="Sutton R."/>
            <person name="Krause P.J."/>
            <person name="Mamoun C.B."/>
        </authorList>
    </citation>
    <scope>NUCLEOTIDE SEQUENCE [LARGE SCALE GENOMIC DNA]</scope>
    <source>
        <strain evidence="2 3">RI</strain>
    </source>
</reference>
<proteinExistence type="predicted"/>
<dbReference type="KEGG" id="bmic:BMR1_03g04840"/>
<evidence type="ECO:0000313" key="3">
    <source>
        <dbReference type="Proteomes" id="UP000002899"/>
    </source>
</evidence>
<evidence type="ECO:0000313" key="2">
    <source>
        <dbReference type="EMBL" id="CTQ41564.1"/>
    </source>
</evidence>
<dbReference type="VEuPathDB" id="PiroplasmaDB:BMR1_03g04840"/>
<gene>
    <name evidence="2" type="ORF">BMR1_03g04840</name>
</gene>
<keyword evidence="1" id="KW-0732">Signal</keyword>